<dbReference type="GO" id="GO:1990481">
    <property type="term" value="P:mRNA pseudouridine synthesis"/>
    <property type="evidence" value="ECO:0007669"/>
    <property type="project" value="TreeGrafter"/>
</dbReference>
<dbReference type="PANTHER" id="PTHR13767:SF2">
    <property type="entry name" value="PSEUDOURIDYLATE SYNTHASE TRUB1"/>
    <property type="match status" value="1"/>
</dbReference>
<evidence type="ECO:0000256" key="2">
    <source>
        <dbReference type="ARBA" id="ARBA00008999"/>
    </source>
</evidence>
<dbReference type="InterPro" id="IPR020103">
    <property type="entry name" value="PsdUridine_synth_cat_dom_sf"/>
</dbReference>
<dbReference type="OMA" id="FAINKPC"/>
<feature type="compositionally biased region" description="Basic and acidic residues" evidence="6">
    <location>
        <begin position="271"/>
        <end position="312"/>
    </location>
</feature>
<dbReference type="Pfam" id="PF16198">
    <property type="entry name" value="TruB_C_2"/>
    <property type="match status" value="1"/>
</dbReference>
<dbReference type="SUPFAM" id="SSF55120">
    <property type="entry name" value="Pseudouridine synthase"/>
    <property type="match status" value="1"/>
</dbReference>
<evidence type="ECO:0000256" key="1">
    <source>
        <dbReference type="ARBA" id="ARBA00001166"/>
    </source>
</evidence>
<evidence type="ECO:0000259" key="8">
    <source>
        <dbReference type="Pfam" id="PF16198"/>
    </source>
</evidence>
<name>U4L8X7_PYROM</name>
<dbReference type="InterPro" id="IPR014780">
    <property type="entry name" value="tRNA_psdUridine_synth_TruB"/>
</dbReference>
<feature type="domain" description="tRNA pseudouridylate synthase B C-terminal" evidence="8">
    <location>
        <begin position="330"/>
        <end position="372"/>
    </location>
</feature>
<dbReference type="Gene3D" id="3.30.2350.10">
    <property type="entry name" value="Pseudouridine synthase"/>
    <property type="match status" value="1"/>
</dbReference>
<dbReference type="HAMAP" id="MF_01080">
    <property type="entry name" value="TruB_bact"/>
    <property type="match status" value="1"/>
</dbReference>
<dbReference type="GO" id="GO:0005634">
    <property type="term" value="C:nucleus"/>
    <property type="evidence" value="ECO:0007669"/>
    <property type="project" value="TreeGrafter"/>
</dbReference>
<dbReference type="GO" id="GO:0006400">
    <property type="term" value="P:tRNA modification"/>
    <property type="evidence" value="ECO:0007669"/>
    <property type="project" value="TreeGrafter"/>
</dbReference>
<dbReference type="STRING" id="1076935.U4L8X7"/>
<evidence type="ECO:0000313" key="9">
    <source>
        <dbReference type="EMBL" id="CCX09976.1"/>
    </source>
</evidence>
<organism evidence="9 10">
    <name type="scientific">Pyronema omphalodes (strain CBS 100304)</name>
    <name type="common">Pyronema confluens</name>
    <dbReference type="NCBI Taxonomy" id="1076935"/>
    <lineage>
        <taxon>Eukaryota</taxon>
        <taxon>Fungi</taxon>
        <taxon>Dikarya</taxon>
        <taxon>Ascomycota</taxon>
        <taxon>Pezizomycotina</taxon>
        <taxon>Pezizomycetes</taxon>
        <taxon>Pezizales</taxon>
        <taxon>Pyronemataceae</taxon>
        <taxon>Pyronema</taxon>
    </lineage>
</organism>
<dbReference type="GO" id="GO:0160148">
    <property type="term" value="F:tRNA pseudouridine(55) synthase activity"/>
    <property type="evidence" value="ECO:0007669"/>
    <property type="project" value="UniProtKB-EC"/>
</dbReference>
<evidence type="ECO:0000313" key="10">
    <source>
        <dbReference type="Proteomes" id="UP000018144"/>
    </source>
</evidence>
<dbReference type="PANTHER" id="PTHR13767">
    <property type="entry name" value="TRNA-PSEUDOURIDINE SYNTHASE"/>
    <property type="match status" value="1"/>
</dbReference>
<dbReference type="GO" id="GO:0003723">
    <property type="term" value="F:RNA binding"/>
    <property type="evidence" value="ECO:0007669"/>
    <property type="project" value="InterPro"/>
</dbReference>
<gene>
    <name evidence="9" type="ORF">PCON_09569</name>
</gene>
<dbReference type="EMBL" id="HF935501">
    <property type="protein sequence ID" value="CCX09976.1"/>
    <property type="molecule type" value="Genomic_DNA"/>
</dbReference>
<comment type="similarity">
    <text evidence="2">Belongs to the pseudouridine synthase TruB family.</text>
</comment>
<evidence type="ECO:0000256" key="6">
    <source>
        <dbReference type="SAM" id="MobiDB-lite"/>
    </source>
</evidence>
<dbReference type="eggNOG" id="KOG2529">
    <property type="taxonomic scope" value="Eukaryota"/>
</dbReference>
<dbReference type="Pfam" id="PF01509">
    <property type="entry name" value="TruB_N"/>
    <property type="match status" value="1"/>
</dbReference>
<evidence type="ECO:0000259" key="7">
    <source>
        <dbReference type="Pfam" id="PF01509"/>
    </source>
</evidence>
<dbReference type="OrthoDB" id="9995526at2759"/>
<evidence type="ECO:0000256" key="3">
    <source>
        <dbReference type="ARBA" id="ARBA00012787"/>
    </source>
</evidence>
<evidence type="ECO:0000256" key="5">
    <source>
        <dbReference type="ARBA" id="ARBA00023235"/>
    </source>
</evidence>
<keyword evidence="5" id="KW-0413">Isomerase</keyword>
<evidence type="ECO:0000256" key="4">
    <source>
        <dbReference type="ARBA" id="ARBA00022694"/>
    </source>
</evidence>
<dbReference type="AlphaFoldDB" id="U4L8X7"/>
<reference evidence="9 10" key="1">
    <citation type="journal article" date="2013" name="PLoS Genet.">
        <title>The genome and development-dependent transcriptomes of Pyronema confluens: a window into fungal evolution.</title>
        <authorList>
            <person name="Traeger S."/>
            <person name="Altegoer F."/>
            <person name="Freitag M."/>
            <person name="Gabaldon T."/>
            <person name="Kempken F."/>
            <person name="Kumar A."/>
            <person name="Marcet-Houben M."/>
            <person name="Poggeler S."/>
            <person name="Stajich J.E."/>
            <person name="Nowrousian M."/>
        </authorList>
    </citation>
    <scope>NUCLEOTIDE SEQUENCE [LARGE SCALE GENOMIC DNA]</scope>
    <source>
        <strain evidence="10">CBS 100304</strain>
        <tissue evidence="9">Vegetative mycelium</tissue>
    </source>
</reference>
<dbReference type="InterPro" id="IPR032819">
    <property type="entry name" value="TruB_C"/>
</dbReference>
<comment type="catalytic activity">
    <reaction evidence="1">
        <text>a uridine in mRNA = a pseudouridine in mRNA</text>
        <dbReference type="Rhea" id="RHEA:56644"/>
        <dbReference type="Rhea" id="RHEA-COMP:14658"/>
        <dbReference type="Rhea" id="RHEA-COMP:14659"/>
        <dbReference type="ChEBI" id="CHEBI:65314"/>
        <dbReference type="ChEBI" id="CHEBI:65315"/>
    </reaction>
</comment>
<keyword evidence="4" id="KW-0819">tRNA processing</keyword>
<proteinExistence type="inferred from homology"/>
<feature type="domain" description="Pseudouridine synthase II N-terminal" evidence="7">
    <location>
        <begin position="109"/>
        <end position="238"/>
    </location>
</feature>
<dbReference type="Proteomes" id="UP000018144">
    <property type="component" value="Unassembled WGS sequence"/>
</dbReference>
<dbReference type="InterPro" id="IPR002501">
    <property type="entry name" value="PsdUridine_synth_N"/>
</dbReference>
<sequence length="402" mass="44616">MRFSTRNLVNITRSIPHYPAKPSRELRRNMSAPDFSGVTPAASPLEGLIGINKPSGISSAEALRMLQGIFKPSKLFAPTFALEAAKRAAEPANQRRRRRGPNAVNLEVKIGHGGTLDPMAQGVLIAGIYGGTKELGGFLGCTKTYECVMMLGADTDSYDAMGKVVRWAGWEGITKEMVEEKLQQFKGEIMQVPPIYSALHMNGKRLYEYAREGLPLPVEIKARPVSTVSLEMVDWAEEHDYEFPEEAAMEDKVVAEKLEEQKGGVAGNEATGEKRAAETQEEEPAKKQKTDETTTEEVKEEAKTTRATKPEGKPPIITLRMTVTSGFYVRSLVHDLGVALGSAAHMVKLVRTRQADFEIGNENTFEWEELTEQPEEVWGPKVEGLLNKWKEEKQKKIAEGRK</sequence>
<feature type="region of interest" description="Disordered" evidence="6">
    <location>
        <begin position="260"/>
        <end position="313"/>
    </location>
</feature>
<dbReference type="EC" id="5.4.99.25" evidence="3"/>
<accession>U4L8X7</accession>
<keyword evidence="10" id="KW-1185">Reference proteome</keyword>
<protein>
    <recommendedName>
        <fullName evidence="3">tRNA pseudouridine(55) synthase</fullName>
        <ecNumber evidence="3">5.4.99.25</ecNumber>
    </recommendedName>
</protein>